<comment type="similarity">
    <text evidence="1">Belongs to the p23/wos2 family.</text>
</comment>
<evidence type="ECO:0000256" key="1">
    <source>
        <dbReference type="ARBA" id="ARBA00025733"/>
    </source>
</evidence>
<feature type="region of interest" description="Disordered" evidence="2">
    <location>
        <begin position="137"/>
        <end position="186"/>
    </location>
</feature>
<feature type="region of interest" description="Disordered" evidence="2">
    <location>
        <begin position="113"/>
        <end position="132"/>
    </location>
</feature>
<evidence type="ECO:0000313" key="4">
    <source>
        <dbReference type="EMBL" id="KAJ3222467.1"/>
    </source>
</evidence>
<dbReference type="InterPro" id="IPR045250">
    <property type="entry name" value="p23-like"/>
</dbReference>
<evidence type="ECO:0000259" key="3">
    <source>
        <dbReference type="PROSITE" id="PS51203"/>
    </source>
</evidence>
<dbReference type="GO" id="GO:0051879">
    <property type="term" value="F:Hsp90 protein binding"/>
    <property type="evidence" value="ECO:0007669"/>
    <property type="project" value="InterPro"/>
</dbReference>
<dbReference type="PANTHER" id="PTHR22932:SF1">
    <property type="entry name" value="CO-CHAPERONE PROTEIN DAF-41"/>
    <property type="match status" value="1"/>
</dbReference>
<dbReference type="GO" id="GO:0005829">
    <property type="term" value="C:cytosol"/>
    <property type="evidence" value="ECO:0007669"/>
    <property type="project" value="TreeGrafter"/>
</dbReference>
<proteinExistence type="inferred from homology"/>
<dbReference type="PANTHER" id="PTHR22932">
    <property type="entry name" value="TELOMERASE-BINDING PROTEIN P23 HSP90 CO-CHAPERONE"/>
    <property type="match status" value="1"/>
</dbReference>
<sequence length="186" mass="21299">MMTGNPTHLYPEVLWAQRDNEIYLTVHLSDTSDQKFDLTPKSLNFSCLSDDKMYAFNFDFYGEINVDESVFHKSPREIFIILKKKEKDAAWWPKLLEGPKPHFLKTDFVRWKDEDEEEEDTPPSRNDLAGMDFQKMMGGNSAGMPDMSQMMAQMGMNKAAQKDSVNTDASNSDDEEESAPPPLETV</sequence>
<evidence type="ECO:0000256" key="2">
    <source>
        <dbReference type="SAM" id="MobiDB-lite"/>
    </source>
</evidence>
<evidence type="ECO:0000313" key="5">
    <source>
        <dbReference type="Proteomes" id="UP001211065"/>
    </source>
</evidence>
<dbReference type="GO" id="GO:0006457">
    <property type="term" value="P:protein folding"/>
    <property type="evidence" value="ECO:0007669"/>
    <property type="project" value="TreeGrafter"/>
</dbReference>
<accession>A0AAD5U743</accession>
<keyword evidence="5" id="KW-1185">Reference proteome</keyword>
<dbReference type="FunFam" id="2.60.40.790:FF:000013">
    <property type="entry name" value="Very-long-chain (3R)-3-hydroxyacyl-CoA dehydratase"/>
    <property type="match status" value="1"/>
</dbReference>
<dbReference type="Pfam" id="PF04969">
    <property type="entry name" value="CS"/>
    <property type="match status" value="1"/>
</dbReference>
<reference evidence="4" key="1">
    <citation type="submission" date="2020-05" db="EMBL/GenBank/DDBJ databases">
        <title>Phylogenomic resolution of chytrid fungi.</title>
        <authorList>
            <person name="Stajich J.E."/>
            <person name="Amses K."/>
            <person name="Simmons R."/>
            <person name="Seto K."/>
            <person name="Myers J."/>
            <person name="Bonds A."/>
            <person name="Quandt C.A."/>
            <person name="Barry K."/>
            <person name="Liu P."/>
            <person name="Grigoriev I."/>
            <person name="Longcore J.E."/>
            <person name="James T.Y."/>
        </authorList>
    </citation>
    <scope>NUCLEOTIDE SEQUENCE</scope>
    <source>
        <strain evidence="4">JEL0476</strain>
    </source>
</reference>
<dbReference type="Gene3D" id="2.60.40.790">
    <property type="match status" value="1"/>
</dbReference>
<dbReference type="GO" id="GO:0051087">
    <property type="term" value="F:protein-folding chaperone binding"/>
    <property type="evidence" value="ECO:0007669"/>
    <property type="project" value="TreeGrafter"/>
</dbReference>
<comment type="caution">
    <text evidence="4">The sequence shown here is derived from an EMBL/GenBank/DDBJ whole genome shotgun (WGS) entry which is preliminary data.</text>
</comment>
<dbReference type="PROSITE" id="PS51203">
    <property type="entry name" value="CS"/>
    <property type="match status" value="1"/>
</dbReference>
<dbReference type="AlphaFoldDB" id="A0AAD5U743"/>
<dbReference type="EMBL" id="JADGJW010000174">
    <property type="protein sequence ID" value="KAJ3222467.1"/>
    <property type="molecule type" value="Genomic_DNA"/>
</dbReference>
<dbReference type="InterPro" id="IPR008978">
    <property type="entry name" value="HSP20-like_chaperone"/>
</dbReference>
<dbReference type="GO" id="GO:0051131">
    <property type="term" value="P:chaperone-mediated protein complex assembly"/>
    <property type="evidence" value="ECO:0007669"/>
    <property type="project" value="TreeGrafter"/>
</dbReference>
<name>A0AAD5U743_9FUNG</name>
<gene>
    <name evidence="4" type="ORF">HK099_002273</name>
</gene>
<protein>
    <recommendedName>
        <fullName evidence="3">CS domain-containing protein</fullName>
    </recommendedName>
</protein>
<dbReference type="GO" id="GO:0005634">
    <property type="term" value="C:nucleus"/>
    <property type="evidence" value="ECO:0007669"/>
    <property type="project" value="TreeGrafter"/>
</dbReference>
<organism evidence="4 5">
    <name type="scientific">Clydaea vesicula</name>
    <dbReference type="NCBI Taxonomy" id="447962"/>
    <lineage>
        <taxon>Eukaryota</taxon>
        <taxon>Fungi</taxon>
        <taxon>Fungi incertae sedis</taxon>
        <taxon>Chytridiomycota</taxon>
        <taxon>Chytridiomycota incertae sedis</taxon>
        <taxon>Chytridiomycetes</taxon>
        <taxon>Lobulomycetales</taxon>
        <taxon>Lobulomycetaceae</taxon>
        <taxon>Clydaea</taxon>
    </lineage>
</organism>
<dbReference type="CDD" id="cd06465">
    <property type="entry name" value="p23_hB-ind1_like"/>
    <property type="match status" value="1"/>
</dbReference>
<dbReference type="SUPFAM" id="SSF49764">
    <property type="entry name" value="HSP20-like chaperones"/>
    <property type="match status" value="1"/>
</dbReference>
<dbReference type="InterPro" id="IPR007052">
    <property type="entry name" value="CS_dom"/>
</dbReference>
<feature type="domain" description="CS" evidence="3">
    <location>
        <begin position="8"/>
        <end position="96"/>
    </location>
</feature>
<dbReference type="Proteomes" id="UP001211065">
    <property type="component" value="Unassembled WGS sequence"/>
</dbReference>